<dbReference type="RefSeq" id="WP_036438700.1">
    <property type="nucleotide sequence ID" value="NZ_CP033021.1"/>
</dbReference>
<evidence type="ECO:0000313" key="2">
    <source>
        <dbReference type="Proteomes" id="UP000029712"/>
    </source>
</evidence>
<dbReference type="NCBIfam" id="NF010192">
    <property type="entry name" value="PRK13671.1"/>
    <property type="match status" value="1"/>
</dbReference>
<dbReference type="PANTHER" id="PTHR37825:SF1">
    <property type="entry name" value="TRNA(MET) CYTIDINE ACETATE LIGASE"/>
    <property type="match status" value="1"/>
</dbReference>
<dbReference type="AlphaFoldDB" id="A0A454CA56"/>
<dbReference type="InterPro" id="IPR008513">
    <property type="entry name" value="tRNA(Met)_cyd_acetate_ligase"/>
</dbReference>
<dbReference type="GO" id="GO:0016740">
    <property type="term" value="F:transferase activity"/>
    <property type="evidence" value="ECO:0007669"/>
    <property type="project" value="UniProtKB-KW"/>
</dbReference>
<dbReference type="SUPFAM" id="SSF52374">
    <property type="entry name" value="Nucleotidylyl transferase"/>
    <property type="match status" value="1"/>
</dbReference>
<dbReference type="Gene3D" id="3.40.50.620">
    <property type="entry name" value="HUPs"/>
    <property type="match status" value="1"/>
</dbReference>
<name>A0A454CA56_METHO</name>
<keyword evidence="1" id="KW-0808">Transferase</keyword>
<reference evidence="1 2" key="1">
    <citation type="submission" date="2014-08" db="EMBL/GenBank/DDBJ databases">
        <authorList>
            <person name="Kuleshov K."/>
            <person name="Dedkov V."/>
            <person name="Markelov M."/>
            <person name="Pimkina E."/>
        </authorList>
    </citation>
    <scope>NUCLEOTIDE SEQUENCE [LARGE SCALE GENOMIC DNA]</scope>
    <source>
        <strain evidence="2">TOA</strain>
    </source>
</reference>
<reference evidence="1 2" key="2">
    <citation type="submission" date="2018-10" db="EMBL/GenBank/DDBJ databases">
        <title>Detection and isolation of Mycoplasma hominis as a predominant microorganism from pelvic cavity of patient with salpingitis and tubo-ovarian abscess.</title>
        <authorList>
            <person name="Guschin A.E."/>
            <person name="Khayrullina G.A."/>
            <person name="Rakovskaya I.V."/>
            <person name="Shelenkov A.A."/>
            <person name="Shagin D.A."/>
        </authorList>
    </citation>
    <scope>NUCLEOTIDE SEQUENCE [LARGE SCALE GENOMIC DNA]</scope>
    <source>
        <strain evidence="2">TOA</strain>
    </source>
</reference>
<gene>
    <name evidence="1" type="ORF">KN71_002815</name>
</gene>
<dbReference type="EMBL" id="CP033021">
    <property type="protein sequence ID" value="AYN65601.1"/>
    <property type="molecule type" value="Genomic_DNA"/>
</dbReference>
<organism evidence="1 2">
    <name type="scientific">Metamycoplasma hominis</name>
    <name type="common">Mycoplasma hominis</name>
    <dbReference type="NCBI Taxonomy" id="2098"/>
    <lineage>
        <taxon>Bacteria</taxon>
        <taxon>Bacillati</taxon>
        <taxon>Mycoplasmatota</taxon>
        <taxon>Mycoplasmoidales</taxon>
        <taxon>Metamycoplasmataceae</taxon>
        <taxon>Metamycoplasma</taxon>
    </lineage>
</organism>
<sequence>MKIGIIAEFNPFHNGHIYLINKIKEIFKDPEIIVALSCDYVQRGEIACLPFEVRKNIALEYGATKVVELDFFASTQAAHIFAKKSIDLLIKEGIDYLAFGVSDTDDIKKYLNAANVIKKNFDQYNKDVRMNLKTGKSYVLSCFLSLEKLIGVENIPQDILGFEYTKYIVFNNLSVKPFCIKRTAPHNSLIANNNYASATMIRKMLEKGENVSMFTPINIPKNFSKIEDKYIEFKQRVQNYSKEELANIALVSEGMENLFKKNIEIAKNYNEFVDLCTSKRYTNSRIKRVMLYVLLGIKKEDLC</sequence>
<dbReference type="Pfam" id="PF05636">
    <property type="entry name" value="HIGH_NTase1"/>
    <property type="match status" value="1"/>
</dbReference>
<proteinExistence type="predicted"/>
<dbReference type="PANTHER" id="PTHR37825">
    <property type="entry name" value="TRNA(MET) CYTIDINE ACETATE LIGASE"/>
    <property type="match status" value="1"/>
</dbReference>
<evidence type="ECO:0000313" key="1">
    <source>
        <dbReference type="EMBL" id="AYN65601.1"/>
    </source>
</evidence>
<protein>
    <submittedName>
        <fullName evidence="1">Nucleotidyltransferase</fullName>
    </submittedName>
</protein>
<dbReference type="OrthoDB" id="9769796at2"/>
<accession>A0A454CA56</accession>
<dbReference type="Proteomes" id="UP000029712">
    <property type="component" value="Chromosome"/>
</dbReference>
<dbReference type="InterPro" id="IPR014729">
    <property type="entry name" value="Rossmann-like_a/b/a_fold"/>
</dbReference>